<protein>
    <submittedName>
        <fullName evidence="4">Rad51</fullName>
    </submittedName>
</protein>
<dbReference type="InterPro" id="IPR027417">
    <property type="entry name" value="P-loop_NTPase"/>
</dbReference>
<dbReference type="PANTHER" id="PTHR46457:SF1">
    <property type="entry name" value="DNA REPAIR PROTEIN RAD51 HOMOLOG 4"/>
    <property type="match status" value="1"/>
</dbReference>
<comment type="subcellular location">
    <subcellularLocation>
        <location evidence="1">Nucleus</location>
    </subcellularLocation>
</comment>
<accession>A0ABN7AW40</accession>
<dbReference type="EMBL" id="AP028914">
    <property type="protein sequence ID" value="BES95597.1"/>
    <property type="molecule type" value="Genomic_DNA"/>
</dbReference>
<gene>
    <name evidence="4" type="ORF">NTJ_08406</name>
</gene>
<dbReference type="Gene3D" id="3.40.50.300">
    <property type="entry name" value="P-loop containing nucleotide triphosphate hydrolases"/>
    <property type="match status" value="1"/>
</dbReference>
<proteinExistence type="predicted"/>
<dbReference type="InterPro" id="IPR013632">
    <property type="entry name" value="Rad51_C"/>
</dbReference>
<reference evidence="4 5" key="1">
    <citation type="submission" date="2023-09" db="EMBL/GenBank/DDBJ databases">
        <title>Nesidiocoris tenuis whole genome shotgun sequence.</title>
        <authorList>
            <person name="Shibata T."/>
            <person name="Shimoda M."/>
            <person name="Kobayashi T."/>
            <person name="Uehara T."/>
        </authorList>
    </citation>
    <scope>NUCLEOTIDE SEQUENCE [LARGE SCALE GENOMIC DNA]</scope>
    <source>
        <strain evidence="4 5">Japan</strain>
    </source>
</reference>
<dbReference type="InterPro" id="IPR020588">
    <property type="entry name" value="RecA_ATP-bd"/>
</dbReference>
<dbReference type="Pfam" id="PF08423">
    <property type="entry name" value="Rad51"/>
    <property type="match status" value="1"/>
</dbReference>
<evidence type="ECO:0000313" key="4">
    <source>
        <dbReference type="EMBL" id="BES95597.1"/>
    </source>
</evidence>
<keyword evidence="2" id="KW-0539">Nucleus</keyword>
<evidence type="ECO:0000256" key="2">
    <source>
        <dbReference type="ARBA" id="ARBA00023242"/>
    </source>
</evidence>
<name>A0ABN7AW40_9HEMI</name>
<sequence length="328" mass="36444">MTMANDANEITKRLDQIVDPQLVDTLAKHKIFLVHDFYLSDTDKLSKITGLHPKAILKLKTELASHLPRPINAYEEYSLQLTEGSIIKTSIPGLDEILGGGLRTGSLLELCGTSGCGKTQICLNLAINIVAQHNVRVMYVDTKRDLVPSHFSAVVDALGYRTEKAAILSRVMVTRPDTIYSLISTLHGLQGIQKREKRIKILIIDSVVDLYYPFLNDQDNDGLGLLSHIASLSHHLSTAYKLAVLFVNLGTRRNVFKEESHQDDSSLDTHDFLTPSLGKVWIGVPQTRLILSRKSSNNPVRSLTVHRSLTISKESKSKVYILPDGTVK</sequence>
<evidence type="ECO:0000256" key="1">
    <source>
        <dbReference type="ARBA" id="ARBA00004123"/>
    </source>
</evidence>
<dbReference type="PANTHER" id="PTHR46457">
    <property type="entry name" value="DNA REPAIR PROTEIN RAD51 HOMOLOG 4"/>
    <property type="match status" value="1"/>
</dbReference>
<dbReference type="InterPro" id="IPR051988">
    <property type="entry name" value="HRR_RAD51_Paralog"/>
</dbReference>
<keyword evidence="5" id="KW-1185">Reference proteome</keyword>
<feature type="domain" description="RecA family profile 1" evidence="3">
    <location>
        <begin position="83"/>
        <end position="252"/>
    </location>
</feature>
<evidence type="ECO:0000313" key="5">
    <source>
        <dbReference type="Proteomes" id="UP001307889"/>
    </source>
</evidence>
<evidence type="ECO:0000259" key="3">
    <source>
        <dbReference type="PROSITE" id="PS50162"/>
    </source>
</evidence>
<organism evidence="4 5">
    <name type="scientific">Nesidiocoris tenuis</name>
    <dbReference type="NCBI Taxonomy" id="355587"/>
    <lineage>
        <taxon>Eukaryota</taxon>
        <taxon>Metazoa</taxon>
        <taxon>Ecdysozoa</taxon>
        <taxon>Arthropoda</taxon>
        <taxon>Hexapoda</taxon>
        <taxon>Insecta</taxon>
        <taxon>Pterygota</taxon>
        <taxon>Neoptera</taxon>
        <taxon>Paraneoptera</taxon>
        <taxon>Hemiptera</taxon>
        <taxon>Heteroptera</taxon>
        <taxon>Panheteroptera</taxon>
        <taxon>Cimicomorpha</taxon>
        <taxon>Miridae</taxon>
        <taxon>Dicyphina</taxon>
        <taxon>Nesidiocoris</taxon>
    </lineage>
</organism>
<dbReference type="Proteomes" id="UP001307889">
    <property type="component" value="Chromosome 6"/>
</dbReference>
<dbReference type="PROSITE" id="PS50162">
    <property type="entry name" value="RECA_2"/>
    <property type="match status" value="1"/>
</dbReference>
<dbReference type="SUPFAM" id="SSF52540">
    <property type="entry name" value="P-loop containing nucleoside triphosphate hydrolases"/>
    <property type="match status" value="1"/>
</dbReference>